<keyword evidence="3" id="KW-0328">Glycosyltransferase</keyword>
<dbReference type="PANTHER" id="PTHR43179:SF12">
    <property type="entry name" value="GALACTOFURANOSYLTRANSFERASE GLFT2"/>
    <property type="match status" value="1"/>
</dbReference>
<evidence type="ECO:0000256" key="3">
    <source>
        <dbReference type="ARBA" id="ARBA00022676"/>
    </source>
</evidence>
<accession>A0AA97LUD8</accession>
<dbReference type="InterPro" id="IPR001173">
    <property type="entry name" value="Glyco_trans_2-like"/>
</dbReference>
<dbReference type="AlphaFoldDB" id="A0AA97LUD8"/>
<dbReference type="Pfam" id="PF00535">
    <property type="entry name" value="Glycos_transf_2"/>
    <property type="match status" value="1"/>
</dbReference>
<comment type="pathway">
    <text evidence="1">Cell wall biogenesis; cell wall polysaccharide biosynthesis.</text>
</comment>
<evidence type="ECO:0000256" key="4">
    <source>
        <dbReference type="ARBA" id="ARBA00022679"/>
    </source>
</evidence>
<evidence type="ECO:0000256" key="5">
    <source>
        <dbReference type="SAM" id="MobiDB-lite"/>
    </source>
</evidence>
<dbReference type="SUPFAM" id="SSF53448">
    <property type="entry name" value="Nucleotide-diphospho-sugar transferases"/>
    <property type="match status" value="1"/>
</dbReference>
<gene>
    <name evidence="8" type="ORF">NI17_015545</name>
</gene>
<feature type="transmembrane region" description="Helical" evidence="6">
    <location>
        <begin position="272"/>
        <end position="290"/>
    </location>
</feature>
<sequence>MSSSVSPRASKQSATSPEAVASPQDKHPYDGLAPTVDGRGGSVPERGGTQRLKLSCVLLTMGNRPAELRRAIASVFEQEGVDIEVVVVGNGADLPELDERVVTVRLPENVGIPAGRNEGVRASSGDVILFLDDDGWYRSPDLARHVHDRFAEEPGLGALSFRIADPDGGPDQRRHVPRLRVGDPGRSSRVTTFLGGASAVRRTAFERGGGLPGEFFYAHEETDLAWRILDAGFSIEYDAEAVMYHPAVAPTRHADFYRLNARNRVWLARRNLPWPLAVVYLGVWVVLTVLRERSRDALRAWFAGFREGWREDPGERRPIRWSTAWRMTLDGRPPVI</sequence>
<feature type="domain" description="Glycosyltransferase 2-like" evidence="7">
    <location>
        <begin position="57"/>
        <end position="207"/>
    </location>
</feature>
<dbReference type="Proteomes" id="UP000265719">
    <property type="component" value="Chromosome"/>
</dbReference>
<reference evidence="8" key="1">
    <citation type="submission" date="2020-10" db="EMBL/GenBank/DDBJ databases">
        <title>De novo genome project of the cellulose decomposer Thermobifida halotolerans type strain.</title>
        <authorList>
            <person name="Nagy I."/>
            <person name="Horvath B."/>
            <person name="Kukolya J."/>
            <person name="Nagy I."/>
            <person name="Orsini M."/>
        </authorList>
    </citation>
    <scope>NUCLEOTIDE SEQUENCE</scope>
    <source>
        <strain evidence="8">DSM 44931</strain>
    </source>
</reference>
<dbReference type="GO" id="GO:0016757">
    <property type="term" value="F:glycosyltransferase activity"/>
    <property type="evidence" value="ECO:0007669"/>
    <property type="project" value="UniProtKB-KW"/>
</dbReference>
<dbReference type="PANTHER" id="PTHR43179">
    <property type="entry name" value="RHAMNOSYLTRANSFERASE WBBL"/>
    <property type="match status" value="1"/>
</dbReference>
<protein>
    <submittedName>
        <fullName evidence="8">Glycosyltransferase</fullName>
    </submittedName>
</protein>
<feature type="compositionally biased region" description="Polar residues" evidence="5">
    <location>
        <begin position="1"/>
        <end position="16"/>
    </location>
</feature>
<feature type="region of interest" description="Disordered" evidence="5">
    <location>
        <begin position="1"/>
        <end position="47"/>
    </location>
</feature>
<dbReference type="EMBL" id="CP063196">
    <property type="protein sequence ID" value="UOE18249.1"/>
    <property type="molecule type" value="Genomic_DNA"/>
</dbReference>
<evidence type="ECO:0000256" key="1">
    <source>
        <dbReference type="ARBA" id="ARBA00004776"/>
    </source>
</evidence>
<comment type="similarity">
    <text evidence="2">Belongs to the glycosyltransferase 2 family.</text>
</comment>
<keyword evidence="6" id="KW-0812">Transmembrane</keyword>
<proteinExistence type="inferred from homology"/>
<organism evidence="8 9">
    <name type="scientific">Thermobifida halotolerans</name>
    <dbReference type="NCBI Taxonomy" id="483545"/>
    <lineage>
        <taxon>Bacteria</taxon>
        <taxon>Bacillati</taxon>
        <taxon>Actinomycetota</taxon>
        <taxon>Actinomycetes</taxon>
        <taxon>Streptosporangiales</taxon>
        <taxon>Nocardiopsidaceae</taxon>
        <taxon>Thermobifida</taxon>
    </lineage>
</organism>
<dbReference type="KEGG" id="thao:NI17_015545"/>
<evidence type="ECO:0000256" key="6">
    <source>
        <dbReference type="SAM" id="Phobius"/>
    </source>
</evidence>
<keyword evidence="9" id="KW-1185">Reference proteome</keyword>
<dbReference type="Gene3D" id="3.90.550.10">
    <property type="entry name" value="Spore Coat Polysaccharide Biosynthesis Protein SpsA, Chain A"/>
    <property type="match status" value="1"/>
</dbReference>
<evidence type="ECO:0000256" key="2">
    <source>
        <dbReference type="ARBA" id="ARBA00006739"/>
    </source>
</evidence>
<evidence type="ECO:0000313" key="9">
    <source>
        <dbReference type="Proteomes" id="UP000265719"/>
    </source>
</evidence>
<evidence type="ECO:0000259" key="7">
    <source>
        <dbReference type="Pfam" id="PF00535"/>
    </source>
</evidence>
<keyword evidence="6" id="KW-1133">Transmembrane helix</keyword>
<keyword evidence="6" id="KW-0472">Membrane</keyword>
<evidence type="ECO:0000313" key="8">
    <source>
        <dbReference type="EMBL" id="UOE18249.1"/>
    </source>
</evidence>
<name>A0AA97LUD8_9ACTN</name>
<keyword evidence="4" id="KW-0808">Transferase</keyword>
<dbReference type="InterPro" id="IPR029044">
    <property type="entry name" value="Nucleotide-diphossugar_trans"/>
</dbReference>